<name>A0ABW0P0U3_9HYPH</name>
<dbReference type="EMBL" id="JBHSLU010000020">
    <property type="protein sequence ID" value="MFC5505692.1"/>
    <property type="molecule type" value="Genomic_DNA"/>
</dbReference>
<accession>A0ABW0P0U3</accession>
<comment type="caution">
    <text evidence="2">The sequence shown here is derived from an EMBL/GenBank/DDBJ whole genome shotgun (WGS) entry which is preliminary data.</text>
</comment>
<proteinExistence type="predicted"/>
<evidence type="ECO:0000256" key="1">
    <source>
        <dbReference type="SAM" id="Phobius"/>
    </source>
</evidence>
<dbReference type="Proteomes" id="UP001596060">
    <property type="component" value="Unassembled WGS sequence"/>
</dbReference>
<keyword evidence="1" id="KW-1133">Transmembrane helix</keyword>
<sequence>MSGDDSEMMNGQAVSWERLNAYVDGELAPAEAASVASAVAHDSGLARRVATLAALKANVAGLSEDTAPPFAISARGTKTRGSARRLAAIAATLALVAGMGSAIWFATLGPRSEDMSDALMAHRPWLAGGEAPATAALSVELAGARSTALPDLSAASLRLVRLDVKPGLARNGEVFAGYEGPNGCRVGLWVSPEPSTSAAEPVRSTEDGISIRAWRNGDIGYAMVGVGIDEARLDLIAALAAMSLRNDGPASQQIAALNDIRTTGRPCTA</sequence>
<keyword evidence="1" id="KW-0472">Membrane</keyword>
<protein>
    <recommendedName>
        <fullName evidence="4">Anti-sigma factor</fullName>
    </recommendedName>
</protein>
<feature type="transmembrane region" description="Helical" evidence="1">
    <location>
        <begin position="86"/>
        <end position="106"/>
    </location>
</feature>
<reference evidence="3" key="1">
    <citation type="journal article" date="2019" name="Int. J. Syst. Evol. Microbiol.">
        <title>The Global Catalogue of Microorganisms (GCM) 10K type strain sequencing project: providing services to taxonomists for standard genome sequencing and annotation.</title>
        <authorList>
            <consortium name="The Broad Institute Genomics Platform"/>
            <consortium name="The Broad Institute Genome Sequencing Center for Infectious Disease"/>
            <person name="Wu L."/>
            <person name="Ma J."/>
        </authorList>
    </citation>
    <scope>NUCLEOTIDE SEQUENCE [LARGE SCALE GENOMIC DNA]</scope>
    <source>
        <strain evidence="3">CCUG 43117</strain>
    </source>
</reference>
<evidence type="ECO:0000313" key="3">
    <source>
        <dbReference type="Proteomes" id="UP001596060"/>
    </source>
</evidence>
<evidence type="ECO:0000313" key="2">
    <source>
        <dbReference type="EMBL" id="MFC5505692.1"/>
    </source>
</evidence>
<evidence type="ECO:0008006" key="4">
    <source>
        <dbReference type="Google" id="ProtNLM"/>
    </source>
</evidence>
<gene>
    <name evidence="2" type="ORF">ACFPN9_10520</name>
</gene>
<keyword evidence="3" id="KW-1185">Reference proteome</keyword>
<dbReference type="RefSeq" id="WP_156448895.1">
    <property type="nucleotide sequence ID" value="NZ_JBHSLU010000020.1"/>
</dbReference>
<keyword evidence="1" id="KW-0812">Transmembrane</keyword>
<organism evidence="2 3">
    <name type="scientific">Bosea massiliensis</name>
    <dbReference type="NCBI Taxonomy" id="151419"/>
    <lineage>
        <taxon>Bacteria</taxon>
        <taxon>Pseudomonadati</taxon>
        <taxon>Pseudomonadota</taxon>
        <taxon>Alphaproteobacteria</taxon>
        <taxon>Hyphomicrobiales</taxon>
        <taxon>Boseaceae</taxon>
        <taxon>Bosea</taxon>
    </lineage>
</organism>